<dbReference type="PANTHER" id="PTHR17571">
    <property type="entry name" value="URINARY PROTEIN RUP /ACROSOMAL PROTEIN SP-10"/>
    <property type="match status" value="1"/>
</dbReference>
<dbReference type="Proteomes" id="UP000494163">
    <property type="component" value="Chromosome 3L"/>
</dbReference>
<name>A0A0M4F1W1_DROBS</name>
<dbReference type="OrthoDB" id="8196075at2759"/>
<feature type="region of interest" description="Disordered" evidence="1">
    <location>
        <begin position="81"/>
        <end position="106"/>
    </location>
</feature>
<dbReference type="EMBL" id="CP012525">
    <property type="protein sequence ID" value="ALC45007.1"/>
    <property type="molecule type" value="Genomic_DNA"/>
</dbReference>
<feature type="compositionally biased region" description="Acidic residues" evidence="1">
    <location>
        <begin position="97"/>
        <end position="106"/>
    </location>
</feature>
<accession>A0A0M4F1W1</accession>
<feature type="region of interest" description="Disordered" evidence="1">
    <location>
        <begin position="1"/>
        <end position="60"/>
    </location>
</feature>
<evidence type="ECO:0000313" key="2">
    <source>
        <dbReference type="EMBL" id="ALC45007.1"/>
    </source>
</evidence>
<dbReference type="PANTHER" id="PTHR17571:SF34">
    <property type="entry name" value="ACROSOMAL PROTEIN SP-10"/>
    <property type="match status" value="1"/>
</dbReference>
<reference evidence="2 3" key="1">
    <citation type="submission" date="2015-08" db="EMBL/GenBank/DDBJ databases">
        <title>Ancestral chromatin configuration constrains chromatin evolution on differentiating sex chromosomes in Drosophila.</title>
        <authorList>
            <person name="Zhou Q."/>
            <person name="Bachtrog D."/>
        </authorList>
    </citation>
    <scope>NUCLEOTIDE SEQUENCE [LARGE SCALE GENOMIC DNA]</scope>
    <source>
        <tissue evidence="2">Whole larvae</tissue>
    </source>
</reference>
<gene>
    <name evidence="2" type="ORF">Dbus_chr3Lg2173</name>
</gene>
<evidence type="ECO:0000256" key="1">
    <source>
        <dbReference type="SAM" id="MobiDB-lite"/>
    </source>
</evidence>
<proteinExistence type="predicted"/>
<evidence type="ECO:0000313" key="3">
    <source>
        <dbReference type="Proteomes" id="UP000494163"/>
    </source>
</evidence>
<protein>
    <submittedName>
        <fullName evidence="2">CG13699</fullName>
    </submittedName>
</protein>
<keyword evidence="3" id="KW-1185">Reference proteome</keyword>
<dbReference type="InterPro" id="IPR052671">
    <property type="entry name" value="Acrosomal_SP-10-like"/>
</dbReference>
<sequence>MSEPEEQHTASVTQSESRGGAGGSFLSILSALTGGGQVTRTTPRPVPRPTQRPSTDIAGGIGSFFTQVLSEYLNGVEYQRRRRRSQLPTEIKRSIETDNDDFADAEDALDTQTPVKFLSDEESESAKAHTELIGVLQFPEESGEGRILHFKQLASEGARRGKRIVFEGNEHELSNEVYAPPQRGARVIFPDHYERYIRKGKILNRPTYAPSYDYQQQKEDRFVLSNEHRPSSYLREALMNYGEYMPTSNIRFNEIDYNYPNGNYISENRYSSNYQSSTRAPQHEDNKNIYVNNAQGVTEYYIRPDGHKVLLG</sequence>
<organism evidence="2 3">
    <name type="scientific">Drosophila busckii</name>
    <name type="common">Fruit fly</name>
    <dbReference type="NCBI Taxonomy" id="30019"/>
    <lineage>
        <taxon>Eukaryota</taxon>
        <taxon>Metazoa</taxon>
        <taxon>Ecdysozoa</taxon>
        <taxon>Arthropoda</taxon>
        <taxon>Hexapoda</taxon>
        <taxon>Insecta</taxon>
        <taxon>Pterygota</taxon>
        <taxon>Neoptera</taxon>
        <taxon>Endopterygota</taxon>
        <taxon>Diptera</taxon>
        <taxon>Brachycera</taxon>
        <taxon>Muscomorpha</taxon>
        <taxon>Ephydroidea</taxon>
        <taxon>Drosophilidae</taxon>
        <taxon>Drosophila</taxon>
    </lineage>
</organism>
<dbReference type="AlphaFoldDB" id="A0A0M4F1W1"/>